<dbReference type="AlphaFoldDB" id="A0A917C966"/>
<proteinExistence type="predicted"/>
<dbReference type="RefSeq" id="WP_188582378.1">
    <property type="nucleotide sequence ID" value="NZ_BMCT01000007.1"/>
</dbReference>
<organism evidence="1 2">
    <name type="scientific">Azorhizobium oxalatiphilum</name>
    <dbReference type="NCBI Taxonomy" id="980631"/>
    <lineage>
        <taxon>Bacteria</taxon>
        <taxon>Pseudomonadati</taxon>
        <taxon>Pseudomonadota</taxon>
        <taxon>Alphaproteobacteria</taxon>
        <taxon>Hyphomicrobiales</taxon>
        <taxon>Xanthobacteraceae</taxon>
        <taxon>Azorhizobium</taxon>
    </lineage>
</organism>
<comment type="caution">
    <text evidence="1">The sequence shown here is derived from an EMBL/GenBank/DDBJ whole genome shotgun (WGS) entry which is preliminary data.</text>
</comment>
<keyword evidence="2" id="KW-1185">Reference proteome</keyword>
<evidence type="ECO:0000313" key="1">
    <source>
        <dbReference type="EMBL" id="GGF78185.1"/>
    </source>
</evidence>
<reference evidence="1" key="2">
    <citation type="submission" date="2020-09" db="EMBL/GenBank/DDBJ databases">
        <authorList>
            <person name="Sun Q."/>
            <person name="Sedlacek I."/>
        </authorList>
    </citation>
    <scope>NUCLEOTIDE SEQUENCE</scope>
    <source>
        <strain evidence="1">CCM 7897</strain>
    </source>
</reference>
<sequence length="108" mass="11488">MADHTKVDDVIDKVSGLIAADAYGDAAREVAAFKAAHPGLIFFIEEALPSRVSDHVLKKTGAHVAFTTYTLRHPNWATEVAKAAADPDAFARLVSALEAELSSKQKAA</sequence>
<dbReference type="Proteomes" id="UP000606044">
    <property type="component" value="Unassembled WGS sequence"/>
</dbReference>
<protein>
    <submittedName>
        <fullName evidence="1">Uncharacterized protein</fullName>
    </submittedName>
</protein>
<evidence type="ECO:0000313" key="2">
    <source>
        <dbReference type="Proteomes" id="UP000606044"/>
    </source>
</evidence>
<gene>
    <name evidence="1" type="ORF">GCM10007301_42720</name>
</gene>
<reference evidence="1" key="1">
    <citation type="journal article" date="2014" name="Int. J. Syst. Evol. Microbiol.">
        <title>Complete genome sequence of Corynebacterium casei LMG S-19264T (=DSM 44701T), isolated from a smear-ripened cheese.</title>
        <authorList>
            <consortium name="US DOE Joint Genome Institute (JGI-PGF)"/>
            <person name="Walter F."/>
            <person name="Albersmeier A."/>
            <person name="Kalinowski J."/>
            <person name="Ruckert C."/>
        </authorList>
    </citation>
    <scope>NUCLEOTIDE SEQUENCE</scope>
    <source>
        <strain evidence="1">CCM 7897</strain>
    </source>
</reference>
<name>A0A917C966_9HYPH</name>
<dbReference type="EMBL" id="BMCT01000007">
    <property type="protein sequence ID" value="GGF78185.1"/>
    <property type="molecule type" value="Genomic_DNA"/>
</dbReference>
<accession>A0A917C966</accession>